<dbReference type="EMBL" id="NNRN01000042">
    <property type="protein sequence ID" value="OYR31025.1"/>
    <property type="molecule type" value="Genomic_DNA"/>
</dbReference>
<organism evidence="2 3">
    <name type="scientific">Brucella lupini</name>
    <dbReference type="NCBI Taxonomy" id="255457"/>
    <lineage>
        <taxon>Bacteria</taxon>
        <taxon>Pseudomonadati</taxon>
        <taxon>Pseudomonadota</taxon>
        <taxon>Alphaproteobacteria</taxon>
        <taxon>Hyphomicrobiales</taxon>
        <taxon>Brucellaceae</taxon>
        <taxon>Brucella/Ochrobactrum group</taxon>
        <taxon>Brucella</taxon>
    </lineage>
</organism>
<proteinExistence type="predicted"/>
<comment type="caution">
    <text evidence="2">The sequence shown here is derived from an EMBL/GenBank/DDBJ whole genome shotgun (WGS) entry which is preliminary data.</text>
</comment>
<evidence type="ECO:0000256" key="1">
    <source>
        <dbReference type="SAM" id="MobiDB-lite"/>
    </source>
</evidence>
<reference evidence="2 3" key="1">
    <citation type="submission" date="2017-07" db="EMBL/GenBank/DDBJ databases">
        <title>Draft genome of Ochrobactrum lupini type strain LUP21.</title>
        <authorList>
            <person name="Krzyzanowska D.M."/>
            <person name="Jafra S."/>
        </authorList>
    </citation>
    <scope>NUCLEOTIDE SEQUENCE [LARGE SCALE GENOMIC DNA]</scope>
    <source>
        <strain evidence="2 3">LUP21</strain>
    </source>
</reference>
<evidence type="ECO:0000313" key="2">
    <source>
        <dbReference type="EMBL" id="OYR31025.1"/>
    </source>
</evidence>
<protein>
    <submittedName>
        <fullName evidence="2">Uncharacterized protein</fullName>
    </submittedName>
</protein>
<name>A0A256GUY7_9HYPH</name>
<accession>A0A256GUY7</accession>
<feature type="region of interest" description="Disordered" evidence="1">
    <location>
        <begin position="1"/>
        <end position="27"/>
    </location>
</feature>
<dbReference type="AlphaFoldDB" id="A0A256GUY7"/>
<gene>
    <name evidence="2" type="ORF">CES86_1472</name>
</gene>
<sequence length="41" mass="4535">MQLAEKTAQKKTPLPETGNGVFENHLSAAMQRQTYSLASRT</sequence>
<evidence type="ECO:0000313" key="3">
    <source>
        <dbReference type="Proteomes" id="UP000216363"/>
    </source>
</evidence>
<dbReference type="Proteomes" id="UP000216363">
    <property type="component" value="Unassembled WGS sequence"/>
</dbReference>